<dbReference type="GO" id="GO:0005789">
    <property type="term" value="C:endoplasmic reticulum membrane"/>
    <property type="evidence" value="ECO:0007669"/>
    <property type="project" value="UniProtKB-SubCell"/>
</dbReference>
<keyword evidence="16" id="KW-1185">Reference proteome</keyword>
<keyword evidence="7 14" id="KW-0812">Transmembrane</keyword>
<comment type="catalytic activity">
    <reaction evidence="12 14">
        <text>an alpha-D-Man-(1-&gt;2)-alpha-D-Man-(1-&gt;2)-alpha-D-Man-(1-&gt;3)-[alpha-D-Man-(1-&gt;6)]-beta-D-Man-(1-&gt;4)-beta-D-GlcNAc-(1-&gt;4)-alpha-D-GlcNAc-diphospho-di-trans,poly-cis-dolichol + a di-trans,poly-cis-dolichyl beta-D-mannosyl phosphate = an alpha-D-Man-(1-&gt;2)-alpha-D-Man-(1-&gt;2)-alpha-D-Man-(1-&gt;3)-[alpha-D-Man-(1-&gt;3)-alpha-D-Man-(1-&gt;6)]-beta-D-Man-(1-&gt;4)-beta-D-GlcNAc-(1-&gt;4)-alpha-D-GlcNAc-diphospho-di-trans,poly-cis-dolichol + a di-trans,poly-cis-dolichyl phosphate + H(+)</text>
        <dbReference type="Rhea" id="RHEA:29527"/>
        <dbReference type="Rhea" id="RHEA-COMP:19498"/>
        <dbReference type="Rhea" id="RHEA-COMP:19501"/>
        <dbReference type="Rhea" id="RHEA-COMP:19516"/>
        <dbReference type="Rhea" id="RHEA-COMP:19517"/>
        <dbReference type="ChEBI" id="CHEBI:15378"/>
        <dbReference type="ChEBI" id="CHEBI:57683"/>
        <dbReference type="ChEBI" id="CHEBI:58211"/>
        <dbReference type="ChEBI" id="CHEBI:132515"/>
        <dbReference type="ChEBI" id="CHEBI:132516"/>
        <dbReference type="EC" id="2.4.1.258"/>
    </reaction>
    <physiologicalReaction direction="left-to-right" evidence="12 14">
        <dbReference type="Rhea" id="RHEA:29528"/>
    </physiologicalReaction>
</comment>
<comment type="subcellular location">
    <subcellularLocation>
        <location evidence="1 14">Endoplasmic reticulum membrane</location>
        <topology evidence="1 14">Multi-pass membrane protein</topology>
    </subcellularLocation>
</comment>
<dbReference type="GO" id="GO:0052925">
    <property type="term" value="F:dol-P-Man:Man(5)GlcNAc(2)-PP-Dol alpha-1,3-mannosyltransferase activity"/>
    <property type="evidence" value="ECO:0007669"/>
    <property type="project" value="UniProtKB-EC"/>
</dbReference>
<evidence type="ECO:0000313" key="15">
    <source>
        <dbReference type="EMBL" id="SSD60263.1"/>
    </source>
</evidence>
<dbReference type="UniPathway" id="UPA00378"/>
<reference evidence="16" key="1">
    <citation type="submission" date="2018-06" db="EMBL/GenBank/DDBJ databases">
        <authorList>
            <person name="Guldener U."/>
        </authorList>
    </citation>
    <scope>NUCLEOTIDE SEQUENCE [LARGE SCALE GENOMIC DNA]</scope>
    <source>
        <strain evidence="16">UTAD17</strain>
    </source>
</reference>
<evidence type="ECO:0000256" key="8">
    <source>
        <dbReference type="ARBA" id="ARBA00022824"/>
    </source>
</evidence>
<comment type="similarity">
    <text evidence="13">Belongs to the glycosyltransferase ALG3 family.</text>
</comment>
<evidence type="ECO:0000256" key="3">
    <source>
        <dbReference type="ARBA" id="ARBA00011964"/>
    </source>
</evidence>
<organism evidence="15 16">
    <name type="scientific">Saccharomycodes ludwigii</name>
    <dbReference type="NCBI Taxonomy" id="36035"/>
    <lineage>
        <taxon>Eukaryota</taxon>
        <taxon>Fungi</taxon>
        <taxon>Dikarya</taxon>
        <taxon>Ascomycota</taxon>
        <taxon>Saccharomycotina</taxon>
        <taxon>Saccharomycetes</taxon>
        <taxon>Saccharomycodales</taxon>
        <taxon>Saccharomycodaceae</taxon>
        <taxon>Saccharomycodes</taxon>
    </lineage>
</organism>
<evidence type="ECO:0000256" key="4">
    <source>
        <dbReference type="ARBA" id="ARBA00015561"/>
    </source>
</evidence>
<evidence type="ECO:0000256" key="7">
    <source>
        <dbReference type="ARBA" id="ARBA00022692"/>
    </source>
</evidence>
<feature type="transmembrane region" description="Helical" evidence="14">
    <location>
        <begin position="46"/>
        <end position="65"/>
    </location>
</feature>
<dbReference type="InterPro" id="IPR007873">
    <property type="entry name" value="Glycosyltransferase_ALG3"/>
</dbReference>
<feature type="transmembrane region" description="Helical" evidence="14">
    <location>
        <begin position="208"/>
        <end position="224"/>
    </location>
</feature>
<feature type="transmembrane region" description="Helical" evidence="14">
    <location>
        <begin position="130"/>
        <end position="150"/>
    </location>
</feature>
<keyword evidence="8 14" id="KW-0256">Endoplasmic reticulum</keyword>
<sequence length="517" mass="60515">MTTKAIPDKSSGAENKVSAQPLTLKNLLFDLLSLINYLLFDPESKFIIMAFSVLLESLALKYIIFNVPYTEIDYKAYMEQISMIVKDGVTNYELIRGNTGPLVYPAGHVLIYRAMNHFTQGLKNLKEGQIIFRYLYISTLMVDFAIYFSIDTLPPWCILLACLSKRLHSIYVLRLFNDCFTTLFIGLTCLTLIVLVKVLNNSRKNNSFILSSFASFFFTFAVSIKMNALLYFPGILIILVWCDYPHLDDRKNKRIFSFLMFTLKLFFYIAVMIGWQIFVAYDFLSYYPKEYLHMAFQFDRKFMYIWSINWQFVNVDFFNSDLFGNIMLLLHLITLFIFMNYKWLYCITLGKWKMLFKLPVQLLKGETAVNLFPLLTVKHMVYVLVTCNYIGVIFSRSLHYQFLSWYHWTIPLLVYYSSGADSINTGVSFLSLKKIFVALAYYLWYFLHEYAWNLYPPQLKGSLFLFSTNFILLITCFINYKPEVFATTINITDATNDNVITRGKININKEHKGAKEL</sequence>
<feature type="transmembrane region" description="Helical" evidence="14">
    <location>
        <begin position="170"/>
        <end position="196"/>
    </location>
</feature>
<name>A0A376B6F3_9ASCO</name>
<dbReference type="EMBL" id="UFAJ01000311">
    <property type="protein sequence ID" value="SSD60263.1"/>
    <property type="molecule type" value="Genomic_DNA"/>
</dbReference>
<keyword evidence="9 14" id="KW-1133">Transmembrane helix</keyword>
<gene>
    <name evidence="15" type="ORF">SCODWIG_02024</name>
</gene>
<evidence type="ECO:0000256" key="5">
    <source>
        <dbReference type="ARBA" id="ARBA00022676"/>
    </source>
</evidence>
<evidence type="ECO:0000313" key="16">
    <source>
        <dbReference type="Proteomes" id="UP000262825"/>
    </source>
</evidence>
<evidence type="ECO:0000256" key="11">
    <source>
        <dbReference type="ARBA" id="ARBA00044743"/>
    </source>
</evidence>
<feature type="transmembrane region" description="Helical" evidence="14">
    <location>
        <begin position="461"/>
        <end position="480"/>
    </location>
</feature>
<dbReference type="AlphaFoldDB" id="A0A376B6F3"/>
<evidence type="ECO:0000256" key="13">
    <source>
        <dbReference type="ARBA" id="ARBA00093457"/>
    </source>
</evidence>
<proteinExistence type="inferred from homology"/>
<evidence type="ECO:0000256" key="14">
    <source>
        <dbReference type="RuleBase" id="RU364047"/>
    </source>
</evidence>
<dbReference type="PANTHER" id="PTHR12646">
    <property type="entry name" value="NOT56 - RELATED"/>
    <property type="match status" value="1"/>
</dbReference>
<protein>
    <recommendedName>
        <fullName evidence="4 14">Dol-P-Man:Man(5)GlcNAc(2)-PP-Dol alpha-1,3-mannosyltransferase</fullName>
        <ecNumber evidence="3 14">2.4.1.258</ecNumber>
    </recommendedName>
    <alternativeName>
        <fullName evidence="14">Dol-P-Man-dependent alpha(1-3)-mannosyltransferase</fullName>
    </alternativeName>
</protein>
<feature type="transmembrane region" description="Helical" evidence="14">
    <location>
        <begin position="230"/>
        <end position="247"/>
    </location>
</feature>
<dbReference type="Proteomes" id="UP000262825">
    <property type="component" value="Unassembled WGS sequence"/>
</dbReference>
<feature type="transmembrane region" description="Helical" evidence="14">
    <location>
        <begin position="259"/>
        <end position="281"/>
    </location>
</feature>
<accession>A0A376B6F3</accession>
<keyword evidence="5 14" id="KW-0328">Glycosyltransferase</keyword>
<dbReference type="PANTHER" id="PTHR12646:SF0">
    <property type="entry name" value="DOL-P-MAN:MAN(5)GLCNAC(2)-PP-DOL ALPHA-1,3-MANNOSYLTRANSFERASE"/>
    <property type="match status" value="1"/>
</dbReference>
<feature type="transmembrane region" description="Helical" evidence="14">
    <location>
        <begin position="405"/>
        <end position="423"/>
    </location>
</feature>
<keyword evidence="10 14" id="KW-0472">Membrane</keyword>
<comment type="pathway">
    <text evidence="2 14">Protein modification; protein glycosylation.</text>
</comment>
<evidence type="ECO:0000256" key="2">
    <source>
        <dbReference type="ARBA" id="ARBA00004922"/>
    </source>
</evidence>
<evidence type="ECO:0000256" key="6">
    <source>
        <dbReference type="ARBA" id="ARBA00022679"/>
    </source>
</evidence>
<comment type="function">
    <text evidence="11 14">Dol-P-Man:Man(5)GlcNAc(2)-PP-Dol alpha-1,3-mannosyltransferase that operates in the biosynthetic pathway of dolichol-linked oligosaccharides, the glycan precursors employed in protein asparagine (N)-glycosylation. The assembly of dolichol-linked oligosaccharides begins on the cytosolic side of the endoplasmic reticulum membrane and finishes in its lumen. The sequential addition of sugars to dolichol pyrophosphate produces dolichol-linked oligosaccharides containing fourteen sugars, including two GlcNAcs, nine mannoses and three glucoses. Once assembled, the oligosaccharide is transferred from the lipid to nascent proteins by oligosaccharyltransferases. In the lumen of the endoplasmic reticulum, adds the first dolichyl beta-D-mannosyl phosphate derived mannose in an alpha-1,3 linkage to Man(5)GlcNAc(2)-PP-dolichol to produce Man(6)GlcNAc(2)-PP-dolichol.</text>
</comment>
<feature type="transmembrane region" description="Helical" evidence="14">
    <location>
        <begin position="435"/>
        <end position="455"/>
    </location>
</feature>
<evidence type="ECO:0000256" key="9">
    <source>
        <dbReference type="ARBA" id="ARBA00022989"/>
    </source>
</evidence>
<dbReference type="EC" id="2.4.1.258" evidence="3 14"/>
<dbReference type="VEuPathDB" id="FungiDB:SCODWIG_02024"/>
<keyword evidence="6 14" id="KW-0808">Transferase</keyword>
<evidence type="ECO:0000256" key="12">
    <source>
        <dbReference type="ARBA" id="ARBA00049506"/>
    </source>
</evidence>
<evidence type="ECO:0000256" key="1">
    <source>
        <dbReference type="ARBA" id="ARBA00004477"/>
    </source>
</evidence>
<dbReference type="Pfam" id="PF05208">
    <property type="entry name" value="ALG3"/>
    <property type="match status" value="1"/>
</dbReference>
<feature type="transmembrane region" description="Helical" evidence="14">
    <location>
        <begin position="322"/>
        <end position="344"/>
    </location>
</feature>
<evidence type="ECO:0000256" key="10">
    <source>
        <dbReference type="ARBA" id="ARBA00023136"/>
    </source>
</evidence>
<feature type="transmembrane region" description="Helical" evidence="14">
    <location>
        <begin position="380"/>
        <end position="399"/>
    </location>
</feature>